<keyword evidence="4" id="KW-1185">Reference proteome</keyword>
<dbReference type="RefSeq" id="WP_014263181.1">
    <property type="nucleotide sequence ID" value="NC_016630.1"/>
</dbReference>
<comment type="similarity">
    <text evidence="2">Belongs to the gluconeogenesis factor family.</text>
</comment>
<dbReference type="STRING" id="546269.HMPREF0389_01261"/>
<dbReference type="GO" id="GO:0005737">
    <property type="term" value="C:cytoplasm"/>
    <property type="evidence" value="ECO:0007669"/>
    <property type="project" value="UniProtKB-SubCell"/>
</dbReference>
<dbReference type="PATRIC" id="fig|546269.5.peg.1744"/>
<dbReference type="Gene3D" id="3.40.50.10680">
    <property type="entry name" value="CofD-like domains"/>
    <property type="match status" value="1"/>
</dbReference>
<dbReference type="PANTHER" id="PTHR30135:SF3">
    <property type="entry name" value="GLUCONEOGENESIS FACTOR-RELATED"/>
    <property type="match status" value="1"/>
</dbReference>
<comment type="subcellular location">
    <subcellularLocation>
        <location evidence="2">Cytoplasm</location>
    </subcellularLocation>
</comment>
<evidence type="ECO:0000256" key="1">
    <source>
        <dbReference type="ARBA" id="ARBA00022490"/>
    </source>
</evidence>
<dbReference type="EMBL" id="CP002390">
    <property type="protein sequence ID" value="EFE28009.1"/>
    <property type="molecule type" value="Genomic_DNA"/>
</dbReference>
<reference evidence="4" key="1">
    <citation type="submission" date="2010-12" db="EMBL/GenBank/DDBJ databases">
        <title>The genome sequence of Filifactor alocis strain ATCC 35896.</title>
        <authorList>
            <consortium name="The Broad Institute Genome Sequencing Platform"/>
            <person name="Ward D."/>
            <person name="Earl A."/>
            <person name="Feldgarden M."/>
            <person name="Young S.K."/>
            <person name="Gargeya S."/>
            <person name="Zeng Q."/>
            <person name="Alvarado L."/>
            <person name="Berlin A."/>
            <person name="Bochicchio J."/>
            <person name="Chapman S.B."/>
            <person name="Chen Z."/>
            <person name="Freedman E."/>
            <person name="Gellesch M."/>
            <person name="Goldberg J."/>
            <person name="Griggs A."/>
            <person name="Gujja S."/>
            <person name="Heilman E."/>
            <person name="Heiman D."/>
            <person name="Howarth C."/>
            <person name="Mehta T."/>
            <person name="Neiman D."/>
            <person name="Pearson M."/>
            <person name="Roberts A."/>
            <person name="Saif S."/>
            <person name="Shea T."/>
            <person name="Shenoy N."/>
            <person name="Sisk P."/>
            <person name="Stolte C."/>
            <person name="Sykes S."/>
            <person name="White J."/>
            <person name="Yandava C."/>
            <person name="Izard J."/>
            <person name="Blanton J.M."/>
            <person name="Baranova O.V."/>
            <person name="Tanner A.C."/>
            <person name="Dewhirst F.E."/>
            <person name="Haas B."/>
            <person name="Nusbaum C."/>
            <person name="Birren B."/>
        </authorList>
    </citation>
    <scope>NUCLEOTIDE SEQUENCE [LARGE SCALE GENOMIC DNA]</scope>
    <source>
        <strain evidence="4">ATCC 35896 / D40 B5</strain>
    </source>
</reference>
<dbReference type="GO" id="GO:0043743">
    <property type="term" value="F:LPPG:FO 2-phospho-L-lactate transferase activity"/>
    <property type="evidence" value="ECO:0007669"/>
    <property type="project" value="InterPro"/>
</dbReference>
<dbReference type="Pfam" id="PF01933">
    <property type="entry name" value="CofD"/>
    <property type="match status" value="1"/>
</dbReference>
<dbReference type="PANTHER" id="PTHR30135">
    <property type="entry name" value="UNCHARACTERIZED PROTEIN YVCK-RELATED"/>
    <property type="match status" value="1"/>
</dbReference>
<organism evidence="3 4">
    <name type="scientific">Filifactor alocis (strain ATCC 35896 / CCUG 47790 / D40 B5)</name>
    <name type="common">Fusobacterium alocis</name>
    <dbReference type="NCBI Taxonomy" id="546269"/>
    <lineage>
        <taxon>Bacteria</taxon>
        <taxon>Bacillati</taxon>
        <taxon>Bacillota</taxon>
        <taxon>Clostridia</taxon>
        <taxon>Peptostreptococcales</taxon>
        <taxon>Filifactoraceae</taxon>
        <taxon>Filifactor</taxon>
    </lineage>
</organism>
<dbReference type="AlphaFoldDB" id="D6GT24"/>
<dbReference type="Proteomes" id="UP000007468">
    <property type="component" value="Chromosome"/>
</dbReference>
<proteinExistence type="inferred from homology"/>
<keyword evidence="1 2" id="KW-0963">Cytoplasm</keyword>
<dbReference type="HAMAP" id="MF_00973">
    <property type="entry name" value="Gluconeogen_factor"/>
    <property type="match status" value="1"/>
</dbReference>
<protein>
    <recommendedName>
        <fullName evidence="2">Putative gluconeogenesis factor</fullName>
    </recommendedName>
</protein>
<dbReference type="CDD" id="cd07187">
    <property type="entry name" value="YvcK_like"/>
    <property type="match status" value="1"/>
</dbReference>
<sequence length="328" mass="36409">MKNMGKKKIVVLGGGTGQGNLLRGLKQEEGLDLTAIVAVSDDGGGSGTIRTEMKMLPPGDIRNCLISLSNMDPTMEKLMNHRFRYGSLKNQNFGNLFLLALNEIFGDFQIAIDQVSEMIAVKGKVVPATLVEIRLISTLANGNVVIGESAIGPTCLTQQSEIEKIEIIPRNPEANPIAIKKIHEADIIVIGPGSLYTSLIPNLLIPEIRLALKESKVPKIYICNLMTENGETHHLNTYQHVQVLQEIMDCRLDYVLLNNRSISEQAKDNYRKEEKQFLYAQEEDIIKINRLGIQTIRGDFVVETEYGAIMHDSEKVSKIILSILTKGI</sequence>
<dbReference type="eggNOG" id="COG0391">
    <property type="taxonomic scope" value="Bacteria"/>
</dbReference>
<dbReference type="InterPro" id="IPR010119">
    <property type="entry name" value="Gluconeogen_factor"/>
</dbReference>
<name>D6GT24_FILAD</name>
<accession>D6GT24</accession>
<gene>
    <name evidence="3" type="ordered locus">HMPREF0389_01261</name>
</gene>
<comment type="function">
    <text evidence="2">Required for morphogenesis under gluconeogenic growth conditions.</text>
</comment>
<evidence type="ECO:0000313" key="3">
    <source>
        <dbReference type="EMBL" id="EFE28009.1"/>
    </source>
</evidence>
<dbReference type="KEGG" id="faa:HMPREF0389_01261"/>
<dbReference type="NCBIfam" id="TIGR01826">
    <property type="entry name" value="CofD_related"/>
    <property type="match status" value="1"/>
</dbReference>
<dbReference type="InterPro" id="IPR002882">
    <property type="entry name" value="CofD"/>
</dbReference>
<dbReference type="InterPro" id="IPR038136">
    <property type="entry name" value="CofD-like_dom_sf"/>
</dbReference>
<dbReference type="GO" id="GO:0008360">
    <property type="term" value="P:regulation of cell shape"/>
    <property type="evidence" value="ECO:0007669"/>
    <property type="project" value="UniProtKB-UniRule"/>
</dbReference>
<evidence type="ECO:0000256" key="2">
    <source>
        <dbReference type="HAMAP-Rule" id="MF_00973"/>
    </source>
</evidence>
<evidence type="ECO:0000313" key="4">
    <source>
        <dbReference type="Proteomes" id="UP000007468"/>
    </source>
</evidence>
<dbReference type="SUPFAM" id="SSF142338">
    <property type="entry name" value="CofD-like"/>
    <property type="match status" value="1"/>
</dbReference>